<evidence type="ECO:0000313" key="2">
    <source>
        <dbReference type="EMBL" id="MCA6064179.1"/>
    </source>
</evidence>
<name>A0ABS7ZRB3_9GAMM</name>
<dbReference type="EMBL" id="JAEDAH010000058">
    <property type="protein sequence ID" value="MCA6064179.1"/>
    <property type="molecule type" value="Genomic_DNA"/>
</dbReference>
<feature type="region of interest" description="Disordered" evidence="1">
    <location>
        <begin position="337"/>
        <end position="372"/>
    </location>
</feature>
<evidence type="ECO:0000313" key="3">
    <source>
        <dbReference type="Proteomes" id="UP000714380"/>
    </source>
</evidence>
<comment type="caution">
    <text evidence="2">The sequence shown here is derived from an EMBL/GenBank/DDBJ whole genome shotgun (WGS) entry which is preliminary data.</text>
</comment>
<dbReference type="InterPro" id="IPR051209">
    <property type="entry name" value="FAD-bind_Monooxygenase_sf"/>
</dbReference>
<dbReference type="InterPro" id="IPR036188">
    <property type="entry name" value="FAD/NAD-bd_sf"/>
</dbReference>
<dbReference type="Gene3D" id="3.50.50.60">
    <property type="entry name" value="FAD/NAD(P)-binding domain"/>
    <property type="match status" value="2"/>
</dbReference>
<protein>
    <submittedName>
        <fullName evidence="2">NAD(P)/FAD-dependent oxidoreductase</fullName>
    </submittedName>
</protein>
<accession>A0ABS7ZRB3</accession>
<sequence>MHSAQWDHNYDLKGKRVASIGTGGSAIQYVPEIAPDVSQLDVYQRTAAWVIPRDERRYGEFSKWLFRTFPSMRKLHRARLYATNEMRVWPIFHPRLAKALQGLAKLSIRMQVKDPEMRKKLTPDYTIGCKRILISNKYYPAFNRDNVDLITNGIQEIRANSIVDRHGVERPCDTIILGTGFIVDPRGYMKDFTLDGLPGHQIMQDWKNGAQGFYGTMISGFPNMFQLVGPNTALGHNSIIYMIESQVNLIISCMQEMKKRGAKYFDVKIEEQNKLNAEIQGRMKNTVWTSGCQSWYQQADGTNFTIWPSSTIEFRSRTRKIHAPHFDWVLPQPAIEAEKNSATDKTTGVGESASKPAGKVKAGKETVEDAVS</sequence>
<gene>
    <name evidence="2" type="ORF">I9W95_11235</name>
</gene>
<organism evidence="2 3">
    <name type="scientific">Thalassolituus marinus</name>
    <dbReference type="NCBI Taxonomy" id="671053"/>
    <lineage>
        <taxon>Bacteria</taxon>
        <taxon>Pseudomonadati</taxon>
        <taxon>Pseudomonadota</taxon>
        <taxon>Gammaproteobacteria</taxon>
        <taxon>Oceanospirillales</taxon>
        <taxon>Oceanospirillaceae</taxon>
        <taxon>Thalassolituus</taxon>
    </lineage>
</organism>
<keyword evidence="3" id="KW-1185">Reference proteome</keyword>
<feature type="compositionally biased region" description="Basic and acidic residues" evidence="1">
    <location>
        <begin position="362"/>
        <end position="372"/>
    </location>
</feature>
<dbReference type="RefSeq" id="WP_263866184.1">
    <property type="nucleotide sequence ID" value="NZ_JAEDAH010000058.1"/>
</dbReference>
<proteinExistence type="predicted"/>
<dbReference type="PANTHER" id="PTHR42877:SF4">
    <property type="entry name" value="FAD_NAD(P)-BINDING DOMAIN-CONTAINING PROTEIN-RELATED"/>
    <property type="match status" value="1"/>
</dbReference>
<dbReference type="SUPFAM" id="SSF51905">
    <property type="entry name" value="FAD/NAD(P)-binding domain"/>
    <property type="match status" value="1"/>
</dbReference>
<reference evidence="2 3" key="1">
    <citation type="submission" date="2020-12" db="EMBL/GenBank/DDBJ databases">
        <title>Novel Thalassolituus-related marine hydrocarbonoclastic bacteria mediated algae-derived hydrocarbons mineralization in twilight zone of the northern South China Sea.</title>
        <authorList>
            <person name="Dong C."/>
        </authorList>
    </citation>
    <scope>NUCLEOTIDE SEQUENCE [LARGE SCALE GENOMIC DNA]</scope>
    <source>
        <strain evidence="2 3">IMCC1826</strain>
    </source>
</reference>
<dbReference type="PANTHER" id="PTHR42877">
    <property type="entry name" value="L-ORNITHINE N(5)-MONOOXYGENASE-RELATED"/>
    <property type="match status" value="1"/>
</dbReference>
<dbReference type="Proteomes" id="UP000714380">
    <property type="component" value="Unassembled WGS sequence"/>
</dbReference>
<evidence type="ECO:0000256" key="1">
    <source>
        <dbReference type="SAM" id="MobiDB-lite"/>
    </source>
</evidence>